<gene>
    <name evidence="1" type="ORF">ACFFGV_02640</name>
</gene>
<evidence type="ECO:0000313" key="1">
    <source>
        <dbReference type="EMBL" id="MFC0522488.1"/>
    </source>
</evidence>
<sequence>MEESKNVMEWKRMVYPVLHSKVEEFQLLGYPNAHEEGIWKCMVEKVWKGKPEKRLHQIVQDIFHLNIGTYMSYLTIQAYQGNEDLMTSIKALSGPIHEQQDETDENAH</sequence>
<dbReference type="Pfam" id="PF13797">
    <property type="entry name" value="Post_transc_reg"/>
    <property type="match status" value="1"/>
</dbReference>
<keyword evidence="2" id="KW-1185">Reference proteome</keyword>
<comment type="caution">
    <text evidence="1">The sequence shown here is derived from an EMBL/GenBank/DDBJ whole genome shotgun (WGS) entry which is preliminary data.</text>
</comment>
<dbReference type="EMBL" id="JBHLTP010000003">
    <property type="protein sequence ID" value="MFC0522488.1"/>
    <property type="molecule type" value="Genomic_DNA"/>
</dbReference>
<name>A0ABV6LJB5_9BACI</name>
<accession>A0ABV6LJB5</accession>
<dbReference type="RefSeq" id="WP_377345019.1">
    <property type="nucleotide sequence ID" value="NZ_JBHLTP010000003.1"/>
</dbReference>
<organism evidence="1 2">
    <name type="scientific">Pontibacillus salicampi</name>
    <dbReference type="NCBI Taxonomy" id="1449801"/>
    <lineage>
        <taxon>Bacteria</taxon>
        <taxon>Bacillati</taxon>
        <taxon>Bacillota</taxon>
        <taxon>Bacilli</taxon>
        <taxon>Bacillales</taxon>
        <taxon>Bacillaceae</taxon>
        <taxon>Pontibacillus</taxon>
    </lineage>
</organism>
<proteinExistence type="predicted"/>
<reference evidence="1 2" key="1">
    <citation type="submission" date="2024-09" db="EMBL/GenBank/DDBJ databases">
        <authorList>
            <person name="Sun Q."/>
            <person name="Mori K."/>
        </authorList>
    </citation>
    <scope>NUCLEOTIDE SEQUENCE [LARGE SCALE GENOMIC DNA]</scope>
    <source>
        <strain evidence="1 2">NCAIM B.02529</strain>
    </source>
</reference>
<evidence type="ECO:0000313" key="2">
    <source>
        <dbReference type="Proteomes" id="UP001589836"/>
    </source>
</evidence>
<dbReference type="InterPro" id="IPR025716">
    <property type="entry name" value="Post-transcriptional_regulator"/>
</dbReference>
<protein>
    <submittedName>
        <fullName evidence="1">Post-transcriptional regulator</fullName>
    </submittedName>
</protein>
<dbReference type="Proteomes" id="UP001589836">
    <property type="component" value="Unassembled WGS sequence"/>
</dbReference>